<evidence type="ECO:0000313" key="2">
    <source>
        <dbReference type="Proteomes" id="UP000054844"/>
    </source>
</evidence>
<name>A0A1S8D213_9PROT</name>
<dbReference type="OrthoDB" id="8480486at2"/>
<proteinExistence type="predicted"/>
<dbReference type="EMBL" id="LLWF02000100">
    <property type="protein sequence ID" value="ONH81638.1"/>
    <property type="molecule type" value="Genomic_DNA"/>
</dbReference>
<accession>A0A1S8D213</accession>
<gene>
    <name evidence="1" type="ORF">APZ41_018710</name>
</gene>
<dbReference type="AlphaFoldDB" id="A0A1S8D213"/>
<protein>
    <submittedName>
        <fullName evidence="1">Uncharacterized protein</fullName>
    </submittedName>
</protein>
<evidence type="ECO:0000313" key="1">
    <source>
        <dbReference type="EMBL" id="ONH81638.1"/>
    </source>
</evidence>
<feature type="non-terminal residue" evidence="1">
    <location>
        <position position="184"/>
    </location>
</feature>
<comment type="caution">
    <text evidence="1">The sequence shown here is derived from an EMBL/GenBank/DDBJ whole genome shotgun (WGS) entry which is preliminary data.</text>
</comment>
<keyword evidence="2" id="KW-1185">Reference proteome</keyword>
<dbReference type="RefSeq" id="WP_139341788.1">
    <property type="nucleotide sequence ID" value="NZ_LLWF02000100.1"/>
</dbReference>
<organism evidence="1 2">
    <name type="scientific">Roseomonas mucosa</name>
    <dbReference type="NCBI Taxonomy" id="207340"/>
    <lineage>
        <taxon>Bacteria</taxon>
        <taxon>Pseudomonadati</taxon>
        <taxon>Pseudomonadota</taxon>
        <taxon>Alphaproteobacteria</taxon>
        <taxon>Acetobacterales</taxon>
        <taxon>Roseomonadaceae</taxon>
        <taxon>Roseomonas</taxon>
    </lineage>
</organism>
<sequence>MIKWAELFPIESLGPLAGGALIWFGANYFVLAPNVIGPRLVERYYAPACRAAVARGVAEYQQERQTLQSEAAAAFQVKRAEIHARIVGMIRGRLSQWGGGRNPLGDLLEREAIAAAQPAILSAEADAWNALDAGLRQREREAQAGIIHKTPAAFCGCAVAAGMGERIDLATYTASLRLYAPDTV</sequence>
<dbReference type="Proteomes" id="UP000054844">
    <property type="component" value="Unassembled WGS sequence"/>
</dbReference>
<reference evidence="1" key="1">
    <citation type="submission" date="2016-12" db="EMBL/GenBank/DDBJ databases">
        <title>Draft genome sequence of Roseomonas mucosa strain AU37, isolated from a peripheral intravenous catheter.</title>
        <authorList>
            <person name="Choudhury M.A."/>
            <person name="Sidjabat H.E."/>
            <person name="Wailan A.M."/>
            <person name="Zhang L."/>
            <person name="Marsh N.M."/>
            <person name="Rickard C.M."/>
            <person name="Davies M."/>
            <person name="Mcmillan D.J."/>
        </authorList>
    </citation>
    <scope>NUCLEOTIDE SEQUENCE [LARGE SCALE GENOMIC DNA]</scope>
    <source>
        <strain evidence="1">AU37</strain>
    </source>
</reference>